<dbReference type="Pfam" id="PF02988">
    <property type="entry name" value="PLA2_inh"/>
    <property type="match status" value="1"/>
</dbReference>
<evidence type="ECO:0000256" key="10">
    <source>
        <dbReference type="SAM" id="Phobius"/>
    </source>
</evidence>
<dbReference type="GO" id="GO:0016020">
    <property type="term" value="C:membrane"/>
    <property type="evidence" value="ECO:0007669"/>
    <property type="project" value="InterPro"/>
</dbReference>
<organism evidence="12 13">
    <name type="scientific">Crotalus adamanteus</name>
    <name type="common">Eastern diamondback rattlesnake</name>
    <dbReference type="NCBI Taxonomy" id="8729"/>
    <lineage>
        <taxon>Eukaryota</taxon>
        <taxon>Metazoa</taxon>
        <taxon>Chordata</taxon>
        <taxon>Craniata</taxon>
        <taxon>Vertebrata</taxon>
        <taxon>Euteleostomi</taxon>
        <taxon>Lepidosauria</taxon>
        <taxon>Squamata</taxon>
        <taxon>Bifurcata</taxon>
        <taxon>Unidentata</taxon>
        <taxon>Episquamata</taxon>
        <taxon>Toxicofera</taxon>
        <taxon>Serpentes</taxon>
        <taxon>Colubroidea</taxon>
        <taxon>Viperidae</taxon>
        <taxon>Crotalinae</taxon>
        <taxon>Crotalus</taxon>
    </lineage>
</organism>
<keyword evidence="10" id="KW-0472">Membrane</keyword>
<dbReference type="GO" id="GO:0005525">
    <property type="term" value="F:GTP binding"/>
    <property type="evidence" value="ECO:0007669"/>
    <property type="project" value="UniProtKB-KW"/>
</dbReference>
<reference evidence="12 13" key="1">
    <citation type="journal article" date="2024" name="Proc. Natl. Acad. Sci. U.S.A.">
        <title>The genetic regulatory architecture and epigenomic basis for age-related changes in rattlesnake venom.</title>
        <authorList>
            <person name="Hogan M.P."/>
            <person name="Holding M.L."/>
            <person name="Nystrom G.S."/>
            <person name="Colston T.J."/>
            <person name="Bartlett D.A."/>
            <person name="Mason A.J."/>
            <person name="Ellsworth S.A."/>
            <person name="Rautsaw R.M."/>
            <person name="Lawrence K.C."/>
            <person name="Strickland J.L."/>
            <person name="He B."/>
            <person name="Fraser P."/>
            <person name="Margres M.J."/>
            <person name="Gilbert D.M."/>
            <person name="Gibbs H.L."/>
            <person name="Parkinson C.L."/>
            <person name="Rokyta D.R."/>
        </authorList>
    </citation>
    <scope>NUCLEOTIDE SEQUENCE [LARGE SCALE GENOMIC DNA]</scope>
    <source>
        <strain evidence="12">DRR0105</strain>
    </source>
</reference>
<keyword evidence="9" id="KW-1015">Disulfide bond</keyword>
<evidence type="ECO:0000313" key="13">
    <source>
        <dbReference type="Proteomes" id="UP001474421"/>
    </source>
</evidence>
<dbReference type="SUPFAM" id="SSF57302">
    <property type="entry name" value="Snake toxin-like"/>
    <property type="match status" value="1"/>
</dbReference>
<keyword evidence="6" id="KW-0378">Hydrolase</keyword>
<dbReference type="InterPro" id="IPR007743">
    <property type="entry name" value="Immunity-related_GTPase-like"/>
</dbReference>
<evidence type="ECO:0000256" key="6">
    <source>
        <dbReference type="ARBA" id="ARBA00022801"/>
    </source>
</evidence>
<dbReference type="GO" id="GO:0019834">
    <property type="term" value="F:phospholipase A2 inhibitor activity"/>
    <property type="evidence" value="ECO:0007669"/>
    <property type="project" value="UniProtKB-KW"/>
</dbReference>
<evidence type="ECO:0000256" key="2">
    <source>
        <dbReference type="ARBA" id="ARBA00005429"/>
    </source>
</evidence>
<dbReference type="CDD" id="cd23588">
    <property type="entry name" value="TFP_LU_ECD_PLIG"/>
    <property type="match status" value="1"/>
</dbReference>
<evidence type="ECO:0000256" key="3">
    <source>
        <dbReference type="ARBA" id="ARBA00006570"/>
    </source>
</evidence>
<evidence type="ECO:0000256" key="7">
    <source>
        <dbReference type="ARBA" id="ARBA00023005"/>
    </source>
</evidence>
<dbReference type="InterPro" id="IPR027417">
    <property type="entry name" value="P-loop_NTPase"/>
</dbReference>
<dbReference type="Pfam" id="PF05049">
    <property type="entry name" value="IIGP"/>
    <property type="match status" value="1"/>
</dbReference>
<accession>A0AAW1AWZ8</accession>
<dbReference type="PROSITE" id="PS51716">
    <property type="entry name" value="G_IRG"/>
    <property type="match status" value="1"/>
</dbReference>
<comment type="similarity">
    <text evidence="2">Belongs to the TRAFAC class dynamin-like GTPase superfamily. IRG family.</text>
</comment>
<dbReference type="InterPro" id="IPR004126">
    <property type="entry name" value="PLipase_A2_inh_N"/>
</dbReference>
<sequence>MQNLPLNIAVVGKAGAGKSSFINALWGINDDDEEVAEVWIAEETKEPKAHPHPSLPNTTIWELPEIRTCNSKAAEYLKKVQFERYDVFVLIVTDRFTENDAFLAKEIQRRRKKFYFVRSKIDISMEGERRKRNFNMEQTLETIRNYCEDTLKGAAELSARVFLVSNTHAHIKAWLKKVDGSLSWFLESKEKVQVVEDSERRIFAQGTYFIMQILLGYFLFSILLRTGATFQCIKCQADATTCTASLQACNAGENSCVKRLSEDIKGEKTQSKVVMACIGASHCTKQFIELSYEKGVYVRVQYDCCDTDGCTPPSTKMPALNTTINKKFCPVCSLETVLGGLNHKDWESSELRNK</sequence>
<dbReference type="SUPFAM" id="SSF52540">
    <property type="entry name" value="P-loop containing nucleoside triphosphate hydrolases"/>
    <property type="match status" value="1"/>
</dbReference>
<comment type="similarity">
    <text evidence="3">Belongs to the CNF-like-inhibitor family.</text>
</comment>
<comment type="subcellular location">
    <subcellularLocation>
        <location evidence="1">Secreted</location>
    </subcellularLocation>
</comment>
<keyword evidence="10" id="KW-1133">Transmembrane helix</keyword>
<keyword evidence="10" id="KW-0812">Transmembrane</keyword>
<evidence type="ECO:0000256" key="9">
    <source>
        <dbReference type="ARBA" id="ARBA00023157"/>
    </source>
</evidence>
<dbReference type="PANTHER" id="PTHR32341:SF17">
    <property type="entry name" value="IRG-TYPE G DOMAIN-CONTAINING PROTEIN"/>
    <property type="match status" value="1"/>
</dbReference>
<keyword evidence="5" id="KW-0547">Nucleotide-binding</keyword>
<dbReference type="FunFam" id="3.40.50.300:FF:000541">
    <property type="entry name" value="Immunity related GTPase M"/>
    <property type="match status" value="1"/>
</dbReference>
<dbReference type="EMBL" id="JAOTOJ010000011">
    <property type="protein sequence ID" value="KAK9394468.1"/>
    <property type="molecule type" value="Genomic_DNA"/>
</dbReference>
<name>A0AAW1AWZ8_CROAD</name>
<dbReference type="InterPro" id="IPR051515">
    <property type="entry name" value="IRG"/>
</dbReference>
<keyword evidence="13" id="KW-1185">Reference proteome</keyword>
<evidence type="ECO:0000259" key="11">
    <source>
        <dbReference type="PROSITE" id="PS51716"/>
    </source>
</evidence>
<feature type="domain" description="IRG-type G" evidence="11">
    <location>
        <begin position="4"/>
        <end position="190"/>
    </location>
</feature>
<comment type="caution">
    <text evidence="12">The sequence shown here is derived from an EMBL/GenBank/DDBJ whole genome shotgun (WGS) entry which is preliminary data.</text>
</comment>
<evidence type="ECO:0000313" key="12">
    <source>
        <dbReference type="EMBL" id="KAK9394468.1"/>
    </source>
</evidence>
<protein>
    <submittedName>
        <fullName evidence="12">Interferon-inducible GTPase 5-like</fullName>
    </submittedName>
</protein>
<dbReference type="InterPro" id="IPR045860">
    <property type="entry name" value="Snake_toxin-like_sf"/>
</dbReference>
<keyword evidence="4" id="KW-0964">Secreted</keyword>
<dbReference type="PANTHER" id="PTHR32341">
    <property type="entry name" value="INTERFERON-INDUCIBLE GTPASE"/>
    <property type="match status" value="1"/>
</dbReference>
<gene>
    <name evidence="12" type="ORF">NXF25_014996</name>
</gene>
<dbReference type="InterPro" id="IPR030385">
    <property type="entry name" value="G_IRG_dom"/>
</dbReference>
<dbReference type="GO" id="GO:0005576">
    <property type="term" value="C:extracellular region"/>
    <property type="evidence" value="ECO:0007669"/>
    <property type="project" value="UniProtKB-SubCell"/>
</dbReference>
<evidence type="ECO:0000256" key="4">
    <source>
        <dbReference type="ARBA" id="ARBA00022525"/>
    </source>
</evidence>
<keyword evidence="7" id="KW-0593">Phospholipase A2 inhibitor</keyword>
<proteinExistence type="inferred from homology"/>
<dbReference type="Gene3D" id="2.10.60.10">
    <property type="entry name" value="CD59"/>
    <property type="match status" value="1"/>
</dbReference>
<dbReference type="AlphaFoldDB" id="A0AAW1AWZ8"/>
<keyword evidence="8" id="KW-0342">GTP-binding</keyword>
<evidence type="ECO:0000256" key="1">
    <source>
        <dbReference type="ARBA" id="ARBA00004613"/>
    </source>
</evidence>
<dbReference type="Proteomes" id="UP001474421">
    <property type="component" value="Unassembled WGS sequence"/>
</dbReference>
<dbReference type="Gene3D" id="3.40.50.300">
    <property type="entry name" value="P-loop containing nucleotide triphosphate hydrolases"/>
    <property type="match status" value="1"/>
</dbReference>
<feature type="transmembrane region" description="Helical" evidence="10">
    <location>
        <begin position="202"/>
        <end position="224"/>
    </location>
</feature>
<evidence type="ECO:0000256" key="5">
    <source>
        <dbReference type="ARBA" id="ARBA00022741"/>
    </source>
</evidence>
<dbReference type="GO" id="GO:0003924">
    <property type="term" value="F:GTPase activity"/>
    <property type="evidence" value="ECO:0007669"/>
    <property type="project" value="TreeGrafter"/>
</dbReference>
<evidence type="ECO:0000256" key="8">
    <source>
        <dbReference type="ARBA" id="ARBA00023134"/>
    </source>
</evidence>